<protein>
    <recommendedName>
        <fullName evidence="3">Carbohydrate kinase PfkB domain-containing protein</fullName>
    </recommendedName>
</protein>
<reference evidence="4 5" key="1">
    <citation type="journal article" date="2016" name="Nat. Commun.">
        <title>Thousands of microbial genomes shed light on interconnected biogeochemical processes in an aquifer system.</title>
        <authorList>
            <person name="Anantharaman K."/>
            <person name="Brown C.T."/>
            <person name="Hug L.A."/>
            <person name="Sharon I."/>
            <person name="Castelle C.J."/>
            <person name="Probst A.J."/>
            <person name="Thomas B.C."/>
            <person name="Singh A."/>
            <person name="Wilkins M.J."/>
            <person name="Karaoz U."/>
            <person name="Brodie E.L."/>
            <person name="Williams K.H."/>
            <person name="Hubbard S.S."/>
            <person name="Banfield J.F."/>
        </authorList>
    </citation>
    <scope>NUCLEOTIDE SEQUENCE [LARGE SCALE GENOMIC DNA]</scope>
</reference>
<feature type="domain" description="Carbohydrate kinase PfkB" evidence="3">
    <location>
        <begin position="41"/>
        <end position="305"/>
    </location>
</feature>
<evidence type="ECO:0000256" key="1">
    <source>
        <dbReference type="ARBA" id="ARBA00022679"/>
    </source>
</evidence>
<dbReference type="InterPro" id="IPR029056">
    <property type="entry name" value="Ribokinase-like"/>
</dbReference>
<dbReference type="Proteomes" id="UP000176639">
    <property type="component" value="Unassembled WGS sequence"/>
</dbReference>
<dbReference type="GO" id="GO:0016301">
    <property type="term" value="F:kinase activity"/>
    <property type="evidence" value="ECO:0007669"/>
    <property type="project" value="UniProtKB-KW"/>
</dbReference>
<evidence type="ECO:0000313" key="5">
    <source>
        <dbReference type="Proteomes" id="UP000176639"/>
    </source>
</evidence>
<dbReference type="AlphaFoldDB" id="A0A1F5AZ30"/>
<sequence length="331" mass="35650">MYDVITIGAATRDVFLLSDHFHVAKEKHLSSDSEVLYFNLGSKNELSEVILTTGGGATNAAVTFARQGFKVACVCRVGDEESGHDVVRALKYEGVVTNFIQHDAKAPTAYSTILTTKEGERVILVKRGASDHIKAKEIPFQKIRTKWFYISSLAGDIALLKRIVAEAKKMNARVAVNPGRLELEKGFSALAPILKNIDVLFINQEEAAQLTGISYVDEKLIFEKLDAAVRGIVAMTKGPGGVVVSDGAYQYSAGIPKAPIVGRTGAGDAFGSGFVAGLLHKNDIAFSMILGTANATSVIQHLSAKRGILEKGKWGKWPRISVIKKALKNHG</sequence>
<dbReference type="Pfam" id="PF00294">
    <property type="entry name" value="PfkB"/>
    <property type="match status" value="1"/>
</dbReference>
<proteinExistence type="predicted"/>
<evidence type="ECO:0000259" key="3">
    <source>
        <dbReference type="Pfam" id="PF00294"/>
    </source>
</evidence>
<keyword evidence="2" id="KW-0418">Kinase</keyword>
<name>A0A1F5AZ30_9BACT</name>
<evidence type="ECO:0000256" key="2">
    <source>
        <dbReference type="ARBA" id="ARBA00022777"/>
    </source>
</evidence>
<dbReference type="EMBL" id="MEYI01000033">
    <property type="protein sequence ID" value="OGD23641.1"/>
    <property type="molecule type" value="Genomic_DNA"/>
</dbReference>
<accession>A0A1F5AZ30</accession>
<dbReference type="InterPro" id="IPR011611">
    <property type="entry name" value="PfkB_dom"/>
</dbReference>
<dbReference type="Gene3D" id="3.40.1190.20">
    <property type="match status" value="1"/>
</dbReference>
<evidence type="ECO:0000313" key="4">
    <source>
        <dbReference type="EMBL" id="OGD23641.1"/>
    </source>
</evidence>
<dbReference type="PANTHER" id="PTHR10584">
    <property type="entry name" value="SUGAR KINASE"/>
    <property type="match status" value="1"/>
</dbReference>
<organism evidence="4 5">
    <name type="scientific">Candidatus Azambacteria bacterium RBG_16_47_10</name>
    <dbReference type="NCBI Taxonomy" id="1797292"/>
    <lineage>
        <taxon>Bacteria</taxon>
        <taxon>Candidatus Azamiibacteriota</taxon>
    </lineage>
</organism>
<keyword evidence="1" id="KW-0808">Transferase</keyword>
<dbReference type="SUPFAM" id="SSF53613">
    <property type="entry name" value="Ribokinase-like"/>
    <property type="match status" value="1"/>
</dbReference>
<dbReference type="PANTHER" id="PTHR10584:SF166">
    <property type="entry name" value="RIBOKINASE"/>
    <property type="match status" value="1"/>
</dbReference>
<gene>
    <name evidence="4" type="ORF">A2Z10_03345</name>
</gene>
<comment type="caution">
    <text evidence="4">The sequence shown here is derived from an EMBL/GenBank/DDBJ whole genome shotgun (WGS) entry which is preliminary data.</text>
</comment>